<proteinExistence type="predicted"/>
<evidence type="ECO:0000313" key="2">
    <source>
        <dbReference type="Proteomes" id="UP000053593"/>
    </source>
</evidence>
<name>A0A0D0BD08_9AGAR</name>
<dbReference type="OrthoDB" id="3344688at2759"/>
<accession>A0A0D0BD08</accession>
<reference evidence="1 2" key="1">
    <citation type="submission" date="2014-04" db="EMBL/GenBank/DDBJ databases">
        <title>Evolutionary Origins and Diversification of the Mycorrhizal Mutualists.</title>
        <authorList>
            <consortium name="DOE Joint Genome Institute"/>
            <consortium name="Mycorrhizal Genomics Consortium"/>
            <person name="Kohler A."/>
            <person name="Kuo A."/>
            <person name="Nagy L.G."/>
            <person name="Floudas D."/>
            <person name="Copeland A."/>
            <person name="Barry K.W."/>
            <person name="Cichocki N."/>
            <person name="Veneault-Fourrey C."/>
            <person name="LaButti K."/>
            <person name="Lindquist E.A."/>
            <person name="Lipzen A."/>
            <person name="Lundell T."/>
            <person name="Morin E."/>
            <person name="Murat C."/>
            <person name="Riley R."/>
            <person name="Ohm R."/>
            <person name="Sun H."/>
            <person name="Tunlid A."/>
            <person name="Henrissat B."/>
            <person name="Grigoriev I.V."/>
            <person name="Hibbett D.S."/>
            <person name="Martin F."/>
        </authorList>
    </citation>
    <scope>NUCLEOTIDE SEQUENCE [LARGE SCALE GENOMIC DNA]</scope>
    <source>
        <strain evidence="1 2">FD-317 M1</strain>
    </source>
</reference>
<dbReference type="AlphaFoldDB" id="A0A0D0BD08"/>
<dbReference type="HOGENOM" id="CLU_001650_6_4_1"/>
<dbReference type="EMBL" id="KN834770">
    <property type="protein sequence ID" value="KIK61530.1"/>
    <property type="molecule type" value="Genomic_DNA"/>
</dbReference>
<keyword evidence="2" id="KW-1185">Reference proteome</keyword>
<evidence type="ECO:0000313" key="1">
    <source>
        <dbReference type="EMBL" id="KIK61530.1"/>
    </source>
</evidence>
<sequence>MELSYSVKSPSDMWVDNQSAIQVAKNPEHHVLMPRYLPTEDNAANMLTKALVKPKVEKFHQMMGLVKK</sequence>
<gene>
    <name evidence="1" type="ORF">GYMLUDRAFT_166066</name>
</gene>
<evidence type="ECO:0008006" key="3">
    <source>
        <dbReference type="Google" id="ProtNLM"/>
    </source>
</evidence>
<dbReference type="Proteomes" id="UP000053593">
    <property type="component" value="Unassembled WGS sequence"/>
</dbReference>
<organism evidence="1 2">
    <name type="scientific">Collybiopsis luxurians FD-317 M1</name>
    <dbReference type="NCBI Taxonomy" id="944289"/>
    <lineage>
        <taxon>Eukaryota</taxon>
        <taxon>Fungi</taxon>
        <taxon>Dikarya</taxon>
        <taxon>Basidiomycota</taxon>
        <taxon>Agaricomycotina</taxon>
        <taxon>Agaricomycetes</taxon>
        <taxon>Agaricomycetidae</taxon>
        <taxon>Agaricales</taxon>
        <taxon>Marasmiineae</taxon>
        <taxon>Omphalotaceae</taxon>
        <taxon>Collybiopsis</taxon>
        <taxon>Collybiopsis luxurians</taxon>
    </lineage>
</organism>
<protein>
    <recommendedName>
        <fullName evidence="3">Copia protein</fullName>
    </recommendedName>
</protein>